<name>A0A6B2L5E7_9EUKA</name>
<keyword evidence="1" id="KW-0343">GTPase activation</keyword>
<dbReference type="EMBL" id="GIBP01003206">
    <property type="protein sequence ID" value="NDV32175.1"/>
    <property type="molecule type" value="Transcribed_RNA"/>
</dbReference>
<dbReference type="Gene3D" id="1.10.8.270">
    <property type="entry name" value="putative rabgap domain of human tbc1 domain family member 14 like domains"/>
    <property type="match status" value="1"/>
</dbReference>
<dbReference type="Pfam" id="PF00566">
    <property type="entry name" value="RabGAP-TBC"/>
    <property type="match status" value="1"/>
</dbReference>
<dbReference type="PROSITE" id="PS50086">
    <property type="entry name" value="TBC_RABGAP"/>
    <property type="match status" value="1"/>
</dbReference>
<sequence length="400" mass="47571">MNHSVLPQEREASVQVVKIAEKVKEVKFRKPLLSRIINNKASQETDLLESLPNFQGSPALTAQEWQSYFDESGKLTVDPQLIKKKIFLGGLDPSIRAEAWKYLLDYYPWNSTKAERMSIIEEKKKIYEQVKNQWKSITPEELANFTMWFSRKDQIERDVVRTDRNLEPFKEYEPYLSKISNILITYSWHFWNIGYTQGMNDLVAPLIILMEDESDTYWCFVGLMNKHSENFVKTQIGIYKRLFSFSKMIKLMDPSLHSYLEKIESSHLLFCFRWLLLSFKRELEPEELYRLWDTFWSWHVPDFQMFFGFAVLLQKREEILNNKLDPDHLFKISSEISISLEPTLSMAYTLHSKFEERASQEDKNLIFNQDMDDCLVVQQHSIHKDISTKDTIYPKKFFLI</sequence>
<dbReference type="PANTHER" id="PTHR22957">
    <property type="entry name" value="TBC1 DOMAIN FAMILY MEMBER GTPASE-ACTIVATING PROTEIN"/>
    <property type="match status" value="1"/>
</dbReference>
<evidence type="ECO:0000313" key="3">
    <source>
        <dbReference type="EMBL" id="NDV32175.1"/>
    </source>
</evidence>
<organism evidence="3">
    <name type="scientific">Arcella intermedia</name>
    <dbReference type="NCBI Taxonomy" id="1963864"/>
    <lineage>
        <taxon>Eukaryota</taxon>
        <taxon>Amoebozoa</taxon>
        <taxon>Tubulinea</taxon>
        <taxon>Elardia</taxon>
        <taxon>Arcellinida</taxon>
        <taxon>Sphaerothecina</taxon>
        <taxon>Arcellidae</taxon>
        <taxon>Arcella</taxon>
    </lineage>
</organism>
<evidence type="ECO:0000256" key="1">
    <source>
        <dbReference type="ARBA" id="ARBA00022468"/>
    </source>
</evidence>
<feature type="domain" description="Rab-GAP TBC" evidence="2">
    <location>
        <begin position="90"/>
        <end position="299"/>
    </location>
</feature>
<reference evidence="3" key="1">
    <citation type="journal article" date="2020" name="J. Eukaryot. Microbiol.">
        <title>De novo Sequencing, Assembly and Annotation of the Transcriptome for the Free-Living Testate Amoeba Arcella intermedia.</title>
        <authorList>
            <person name="Ribeiro G.M."/>
            <person name="Porfirio-Sousa A.L."/>
            <person name="Maurer-Alcala X.X."/>
            <person name="Katz L.A."/>
            <person name="Lahr D.J.G."/>
        </authorList>
    </citation>
    <scope>NUCLEOTIDE SEQUENCE</scope>
</reference>
<dbReference type="PANTHER" id="PTHR22957:SF502">
    <property type="entry name" value="SMALL G PROTEIN SIGNALING MODULATOR 2-RELATED"/>
    <property type="match status" value="1"/>
</dbReference>
<dbReference type="AlphaFoldDB" id="A0A6B2L5E7"/>
<dbReference type="SMART" id="SM00164">
    <property type="entry name" value="TBC"/>
    <property type="match status" value="1"/>
</dbReference>
<dbReference type="InterPro" id="IPR000195">
    <property type="entry name" value="Rab-GAP-TBC_dom"/>
</dbReference>
<proteinExistence type="predicted"/>
<evidence type="ECO:0000259" key="2">
    <source>
        <dbReference type="PROSITE" id="PS50086"/>
    </source>
</evidence>
<accession>A0A6B2L5E7</accession>
<dbReference type="SUPFAM" id="SSF47923">
    <property type="entry name" value="Ypt/Rab-GAP domain of gyp1p"/>
    <property type="match status" value="2"/>
</dbReference>
<protein>
    <recommendedName>
        <fullName evidence="2">Rab-GAP TBC domain-containing protein</fullName>
    </recommendedName>
</protein>
<dbReference type="GO" id="GO:0005096">
    <property type="term" value="F:GTPase activator activity"/>
    <property type="evidence" value="ECO:0007669"/>
    <property type="project" value="UniProtKB-KW"/>
</dbReference>
<dbReference type="Gene3D" id="1.10.472.80">
    <property type="entry name" value="Ypt/Rab-GAP domain of gyp1p, domain 3"/>
    <property type="match status" value="1"/>
</dbReference>
<dbReference type="InterPro" id="IPR035969">
    <property type="entry name" value="Rab-GAP_TBC_sf"/>
</dbReference>